<dbReference type="EMBL" id="JH687833">
    <property type="protein sequence ID" value="EJD37864.1"/>
    <property type="molecule type" value="Genomic_DNA"/>
</dbReference>
<dbReference type="KEGG" id="adl:AURDEDRAFT_173006"/>
<organism evidence="1 2">
    <name type="scientific">Auricularia subglabra (strain TFB-10046 / SS5)</name>
    <name type="common">White-rot fungus</name>
    <name type="synonym">Auricularia delicata (strain TFB10046)</name>
    <dbReference type="NCBI Taxonomy" id="717982"/>
    <lineage>
        <taxon>Eukaryota</taxon>
        <taxon>Fungi</taxon>
        <taxon>Dikarya</taxon>
        <taxon>Basidiomycota</taxon>
        <taxon>Agaricomycotina</taxon>
        <taxon>Agaricomycetes</taxon>
        <taxon>Auriculariales</taxon>
        <taxon>Auriculariaceae</taxon>
        <taxon>Auricularia</taxon>
    </lineage>
</organism>
<dbReference type="AlphaFoldDB" id="J0WWE7"/>
<feature type="non-terminal residue" evidence="1">
    <location>
        <position position="160"/>
    </location>
</feature>
<evidence type="ECO:0000313" key="2">
    <source>
        <dbReference type="Proteomes" id="UP000006514"/>
    </source>
</evidence>
<keyword evidence="2" id="KW-1185">Reference proteome</keyword>
<gene>
    <name evidence="1" type="ORF">AURDEDRAFT_173006</name>
</gene>
<name>J0WWE7_AURST</name>
<proteinExistence type="predicted"/>
<dbReference type="Proteomes" id="UP000006514">
    <property type="component" value="Unassembled WGS sequence"/>
</dbReference>
<reference evidence="2" key="1">
    <citation type="journal article" date="2012" name="Science">
        <title>The Paleozoic origin of enzymatic lignin decomposition reconstructed from 31 fungal genomes.</title>
        <authorList>
            <person name="Floudas D."/>
            <person name="Binder M."/>
            <person name="Riley R."/>
            <person name="Barry K."/>
            <person name="Blanchette R.A."/>
            <person name="Henrissat B."/>
            <person name="Martinez A.T."/>
            <person name="Otillar R."/>
            <person name="Spatafora J.W."/>
            <person name="Yadav J.S."/>
            <person name="Aerts A."/>
            <person name="Benoit I."/>
            <person name="Boyd A."/>
            <person name="Carlson A."/>
            <person name="Copeland A."/>
            <person name="Coutinho P.M."/>
            <person name="de Vries R.P."/>
            <person name="Ferreira P."/>
            <person name="Findley K."/>
            <person name="Foster B."/>
            <person name="Gaskell J."/>
            <person name="Glotzer D."/>
            <person name="Gorecki P."/>
            <person name="Heitman J."/>
            <person name="Hesse C."/>
            <person name="Hori C."/>
            <person name="Igarashi K."/>
            <person name="Jurgens J.A."/>
            <person name="Kallen N."/>
            <person name="Kersten P."/>
            <person name="Kohler A."/>
            <person name="Kuees U."/>
            <person name="Kumar T.K.A."/>
            <person name="Kuo A."/>
            <person name="LaButti K."/>
            <person name="Larrondo L.F."/>
            <person name="Lindquist E."/>
            <person name="Ling A."/>
            <person name="Lombard V."/>
            <person name="Lucas S."/>
            <person name="Lundell T."/>
            <person name="Martin R."/>
            <person name="McLaughlin D.J."/>
            <person name="Morgenstern I."/>
            <person name="Morin E."/>
            <person name="Murat C."/>
            <person name="Nagy L.G."/>
            <person name="Nolan M."/>
            <person name="Ohm R.A."/>
            <person name="Patyshakuliyeva A."/>
            <person name="Rokas A."/>
            <person name="Ruiz-Duenas F.J."/>
            <person name="Sabat G."/>
            <person name="Salamov A."/>
            <person name="Samejima M."/>
            <person name="Schmutz J."/>
            <person name="Slot J.C."/>
            <person name="St John F."/>
            <person name="Stenlid J."/>
            <person name="Sun H."/>
            <person name="Sun S."/>
            <person name="Syed K."/>
            <person name="Tsang A."/>
            <person name="Wiebenga A."/>
            <person name="Young D."/>
            <person name="Pisabarro A."/>
            <person name="Eastwood D.C."/>
            <person name="Martin F."/>
            <person name="Cullen D."/>
            <person name="Grigoriev I.V."/>
            <person name="Hibbett D.S."/>
        </authorList>
    </citation>
    <scope>NUCLEOTIDE SEQUENCE [LARGE SCALE GENOMIC DNA]</scope>
    <source>
        <strain evidence="2">TFB10046</strain>
    </source>
</reference>
<accession>J0WWE7</accession>
<protein>
    <submittedName>
        <fullName evidence="1">Uncharacterized protein</fullName>
    </submittedName>
</protein>
<sequence length="160" mass="17571">MSRIQQQEASAHSCRVVVRTGKLCEVRRLRYKACTVGDTASYDWINRTVCAAGHKIANAPGVNRPTVMFAFNTRPAGYRRAAALRRWRSSAWCGTPLPSRDACFIASLRYPATPYLHVSTGSVKAKIQGKDVTDSVKAKIQGKDVTDSVKAKIQDKGVTD</sequence>
<evidence type="ECO:0000313" key="1">
    <source>
        <dbReference type="EMBL" id="EJD37864.1"/>
    </source>
</evidence>
<dbReference type="InParanoid" id="J0WWE7"/>